<dbReference type="InterPro" id="IPR050312">
    <property type="entry name" value="IolE/XylAMocC-like"/>
</dbReference>
<name>A0A916UIT2_9ACTN</name>
<proteinExistence type="predicted"/>
<dbReference type="InterPro" id="IPR013022">
    <property type="entry name" value="Xyl_isomerase-like_TIM-brl"/>
</dbReference>
<evidence type="ECO:0000313" key="2">
    <source>
        <dbReference type="EMBL" id="GGC74539.1"/>
    </source>
</evidence>
<evidence type="ECO:0000313" key="3">
    <source>
        <dbReference type="Proteomes" id="UP000641514"/>
    </source>
</evidence>
<dbReference type="Pfam" id="PF01261">
    <property type="entry name" value="AP_endonuc_2"/>
    <property type="match status" value="2"/>
</dbReference>
<accession>A0A916UIT2</accession>
<dbReference type="InterPro" id="IPR036237">
    <property type="entry name" value="Xyl_isomerase-like_sf"/>
</dbReference>
<keyword evidence="3" id="KW-1185">Reference proteome</keyword>
<dbReference type="AlphaFoldDB" id="A0A916UIT2"/>
<organism evidence="2 3">
    <name type="scientific">Hoyosella rhizosphaerae</name>
    <dbReference type="NCBI Taxonomy" id="1755582"/>
    <lineage>
        <taxon>Bacteria</taxon>
        <taxon>Bacillati</taxon>
        <taxon>Actinomycetota</taxon>
        <taxon>Actinomycetes</taxon>
        <taxon>Mycobacteriales</taxon>
        <taxon>Hoyosellaceae</taxon>
        <taxon>Hoyosella</taxon>
    </lineage>
</organism>
<gene>
    <name evidence="2" type="ORF">GCM10011410_29830</name>
</gene>
<dbReference type="Proteomes" id="UP000641514">
    <property type="component" value="Unassembled WGS sequence"/>
</dbReference>
<evidence type="ECO:0000259" key="1">
    <source>
        <dbReference type="Pfam" id="PF01261"/>
    </source>
</evidence>
<reference evidence="2" key="1">
    <citation type="journal article" date="2014" name="Int. J. Syst. Evol. Microbiol.">
        <title>Complete genome sequence of Corynebacterium casei LMG S-19264T (=DSM 44701T), isolated from a smear-ripened cheese.</title>
        <authorList>
            <consortium name="US DOE Joint Genome Institute (JGI-PGF)"/>
            <person name="Walter F."/>
            <person name="Albersmeier A."/>
            <person name="Kalinowski J."/>
            <person name="Ruckert C."/>
        </authorList>
    </citation>
    <scope>NUCLEOTIDE SEQUENCE</scope>
    <source>
        <strain evidence="2">CGMCC 1.15478</strain>
    </source>
</reference>
<protein>
    <recommendedName>
        <fullName evidence="1">Xylose isomerase-like TIM barrel domain-containing protein</fullName>
    </recommendedName>
</protein>
<dbReference type="PANTHER" id="PTHR12110:SF47">
    <property type="match status" value="1"/>
</dbReference>
<dbReference type="SUPFAM" id="SSF51658">
    <property type="entry name" value="Xylose isomerase-like"/>
    <property type="match status" value="1"/>
</dbReference>
<dbReference type="Gene3D" id="3.20.20.150">
    <property type="entry name" value="Divalent-metal-dependent TIM barrel enzymes"/>
    <property type="match status" value="1"/>
</dbReference>
<comment type="caution">
    <text evidence="2">The sequence shown here is derived from an EMBL/GenBank/DDBJ whole genome shotgun (WGS) entry which is preliminary data.</text>
</comment>
<dbReference type="PANTHER" id="PTHR12110">
    <property type="entry name" value="HYDROXYPYRUVATE ISOMERASE"/>
    <property type="match status" value="1"/>
</dbReference>
<dbReference type="EMBL" id="BMJH01000003">
    <property type="protein sequence ID" value="GGC74539.1"/>
    <property type="molecule type" value="Genomic_DNA"/>
</dbReference>
<feature type="domain" description="Xylose isomerase-like TIM barrel" evidence="1">
    <location>
        <begin position="10"/>
        <end position="133"/>
    </location>
</feature>
<reference evidence="2" key="2">
    <citation type="submission" date="2020-09" db="EMBL/GenBank/DDBJ databases">
        <authorList>
            <person name="Sun Q."/>
            <person name="Zhou Y."/>
        </authorList>
    </citation>
    <scope>NUCLEOTIDE SEQUENCE</scope>
    <source>
        <strain evidence="2">CGMCC 1.15478</strain>
    </source>
</reference>
<sequence length="281" mass="30982">MYPQNTEAGFRYAAEVGYDGVEVMVWLESVSQEFSALRALSKKYGIPVLSIHAPCLLISQRVWGSDPVSKLDRSAQLASDLGAETVVVHPPFRWQRRYVEGFQEQTWRLERDTGVKLAVENMFPMRADRFFGRRTRSAERMKERGGPGPGLTAFAPSYDPTDIDHPHYTLDLSHTATAGTDAMELAARMGDRLTHIHLADGRGASIDEHLLPGHGTQPCAELCQQLAVQGFTGQVILEISTKHARTAAERSLLLSEALQFARTNLEVGVGPTVGEDGIQKP</sequence>
<feature type="domain" description="Xylose isomerase-like TIM barrel" evidence="1">
    <location>
        <begin position="168"/>
        <end position="253"/>
    </location>
</feature>